<feature type="signal peptide" evidence="1">
    <location>
        <begin position="1"/>
        <end position="21"/>
    </location>
</feature>
<dbReference type="AlphaFoldDB" id="A0A4Y5Z9I5"/>
<dbReference type="PANTHER" id="PTHR48098:SF3">
    <property type="entry name" value="IRON(III) ENTEROBACTIN ESTERASE"/>
    <property type="match status" value="1"/>
</dbReference>
<reference evidence="2 3" key="1">
    <citation type="submission" date="2019-06" db="EMBL/GenBank/DDBJ databases">
        <title>A complete genome sequence for Luteibacter pinisoli MAH-14.</title>
        <authorList>
            <person name="Baltrus D.A."/>
        </authorList>
    </citation>
    <scope>NUCLEOTIDE SEQUENCE [LARGE SCALE GENOMIC DNA]</scope>
    <source>
        <strain evidence="2 3">MAH-14</strain>
    </source>
</reference>
<evidence type="ECO:0000313" key="3">
    <source>
        <dbReference type="Proteomes" id="UP000316093"/>
    </source>
</evidence>
<name>A0A4Y5Z9I5_9GAMM</name>
<dbReference type="InterPro" id="IPR029058">
    <property type="entry name" value="AB_hydrolase_fold"/>
</dbReference>
<dbReference type="InterPro" id="IPR050583">
    <property type="entry name" value="Mycobacterial_A85_antigen"/>
</dbReference>
<evidence type="ECO:0000313" key="2">
    <source>
        <dbReference type="EMBL" id="QDE41646.1"/>
    </source>
</evidence>
<gene>
    <name evidence="2" type="ORF">FIV34_11850</name>
</gene>
<proteinExistence type="predicted"/>
<protein>
    <submittedName>
        <fullName evidence="2">Enterochelin esterase</fullName>
    </submittedName>
</protein>
<dbReference type="Proteomes" id="UP000316093">
    <property type="component" value="Chromosome"/>
</dbReference>
<dbReference type="Pfam" id="PF00756">
    <property type="entry name" value="Esterase"/>
    <property type="match status" value="1"/>
</dbReference>
<sequence length="541" mass="58905">MRSVFAVFAALFLTVAPFADATAGSATHRFVHVALDKAMTKTSGRLLIFAEPLDKARAAAKGGDIDEVDLDLFRPTDVTIMAREVTSLAPGQGVDVDGDDLVWPAGLSTLSGDIVLQAVLDVGHEYSYTGRKSGDLLSDVQTVHLAPGTPLPTLSLTHAVPPRDPWHIPGSAPKVAKDAVDEAKEHTRAERFNSPLLSAFAGHAVSIRAWVLTPPGYDASATTRYPTVYYTHGFGAGFERFATTIAIVWDAMKTRAMPPMIWVFLDESGPTGTHEFADSVNNGPWGAALTGEYIPMLETKYRMDGKASGRFLNGHSSGGWATLWLQTRYPALFGGTWSTSPDPSDFHDFTGIDLYAPGANAYHAQDGTPVPLMRASGRVVATFETFARIERVLGDFGGQLASFEWVFSPKGPDGRPMPLFNRDTGAVEANVAAYWREHYDIAERLRRHWPELKGDLDGKIHVIVGTNDTCYLDGPVHRLKDTLDGLGARSDIRFLPGKTHFDLYTAGDDRYALLKAISWEMYALARPGARRPSPAQDSTSR</sequence>
<accession>A0A4Y5Z9I5</accession>
<dbReference type="OrthoDB" id="9768282at2"/>
<keyword evidence="3" id="KW-1185">Reference proteome</keyword>
<dbReference type="InterPro" id="IPR000801">
    <property type="entry name" value="Esterase-like"/>
</dbReference>
<dbReference type="EMBL" id="CP041046">
    <property type="protein sequence ID" value="QDE41646.1"/>
    <property type="molecule type" value="Genomic_DNA"/>
</dbReference>
<feature type="chain" id="PRO_5021395296" evidence="1">
    <location>
        <begin position="22"/>
        <end position="541"/>
    </location>
</feature>
<evidence type="ECO:0000256" key="1">
    <source>
        <dbReference type="SAM" id="SignalP"/>
    </source>
</evidence>
<dbReference type="KEGG" id="lpy:FIV34_11850"/>
<dbReference type="SUPFAM" id="SSF53474">
    <property type="entry name" value="alpha/beta-Hydrolases"/>
    <property type="match status" value="1"/>
</dbReference>
<organism evidence="2 3">
    <name type="scientific">Luteibacter pinisoli</name>
    <dbReference type="NCBI Taxonomy" id="2589080"/>
    <lineage>
        <taxon>Bacteria</taxon>
        <taxon>Pseudomonadati</taxon>
        <taxon>Pseudomonadota</taxon>
        <taxon>Gammaproteobacteria</taxon>
        <taxon>Lysobacterales</taxon>
        <taxon>Rhodanobacteraceae</taxon>
        <taxon>Luteibacter</taxon>
    </lineage>
</organism>
<dbReference type="PANTHER" id="PTHR48098">
    <property type="entry name" value="ENTEROCHELIN ESTERASE-RELATED"/>
    <property type="match status" value="1"/>
</dbReference>
<keyword evidence="1" id="KW-0732">Signal</keyword>
<dbReference type="Gene3D" id="3.40.50.1820">
    <property type="entry name" value="alpha/beta hydrolase"/>
    <property type="match status" value="1"/>
</dbReference>